<dbReference type="RefSeq" id="WP_122197923.1">
    <property type="nucleotide sequence ID" value="NZ_JBHSKC010000015.1"/>
</dbReference>
<dbReference type="SUPFAM" id="SSF51735">
    <property type="entry name" value="NAD(P)-binding Rossmann-fold domains"/>
    <property type="match status" value="1"/>
</dbReference>
<organism evidence="2 3">
    <name type="scientific">Actinomadura harenae</name>
    <dbReference type="NCBI Taxonomy" id="2483351"/>
    <lineage>
        <taxon>Bacteria</taxon>
        <taxon>Bacillati</taxon>
        <taxon>Actinomycetota</taxon>
        <taxon>Actinomycetes</taxon>
        <taxon>Streptosporangiales</taxon>
        <taxon>Thermomonosporaceae</taxon>
        <taxon>Actinomadura</taxon>
    </lineage>
</organism>
<dbReference type="Pfam" id="PF13460">
    <property type="entry name" value="NAD_binding_10"/>
    <property type="match status" value="1"/>
</dbReference>
<dbReference type="InterPro" id="IPR016040">
    <property type="entry name" value="NAD(P)-bd_dom"/>
</dbReference>
<dbReference type="InterPro" id="IPR036291">
    <property type="entry name" value="NAD(P)-bd_dom_sf"/>
</dbReference>
<dbReference type="Gene3D" id="3.90.25.10">
    <property type="entry name" value="UDP-galactose 4-epimerase, domain 1"/>
    <property type="match status" value="1"/>
</dbReference>
<proteinExistence type="predicted"/>
<dbReference type="Gene3D" id="3.40.50.720">
    <property type="entry name" value="NAD(P)-binding Rossmann-like Domain"/>
    <property type="match status" value="1"/>
</dbReference>
<accession>A0A3M2LP34</accession>
<name>A0A3M2LP34_9ACTN</name>
<dbReference type="EMBL" id="RFFG01000072">
    <property type="protein sequence ID" value="RMI39189.1"/>
    <property type="molecule type" value="Genomic_DNA"/>
</dbReference>
<evidence type="ECO:0000259" key="1">
    <source>
        <dbReference type="Pfam" id="PF13460"/>
    </source>
</evidence>
<keyword evidence="3" id="KW-1185">Reference proteome</keyword>
<dbReference type="PANTHER" id="PTHR43162:SF1">
    <property type="entry name" value="PRESTALK A DIFFERENTIATION PROTEIN A"/>
    <property type="match status" value="1"/>
</dbReference>
<reference evidence="2 3" key="1">
    <citation type="submission" date="2018-10" db="EMBL/GenBank/DDBJ databases">
        <title>Isolation from soil.</title>
        <authorList>
            <person name="Hu J."/>
        </authorList>
    </citation>
    <scope>NUCLEOTIDE SEQUENCE [LARGE SCALE GENOMIC DNA]</scope>
    <source>
        <strain evidence="2 3">NEAU-Ht49</strain>
    </source>
</reference>
<comment type="caution">
    <text evidence="2">The sequence shown here is derived from an EMBL/GenBank/DDBJ whole genome shotgun (WGS) entry which is preliminary data.</text>
</comment>
<sequence>MTNTTNHELTLVLNGTGKTGRRVAERLTGRGVPVRVGSRSADIPFDWTDQTTWPAALDGVRAVYLAYAPDLAVPGAPEDVAAFCKAAVDAGVRRMVVLSGRGEKEAQDCEDIVRASGVEWTVVRAAWFFQNFNESDFAAYVSAGHLALPVGEVPEPFVDADDIADVAVAALTEDGHTGEIYELTGPRSLTFAEAMGEISELTGRQVAYSTMHPDEFAVALAEDGVPDEVIGLLTYLFTTLFDGRNATPSDGVRKALGREPRDFRDFIREAAATGAWTL</sequence>
<dbReference type="Proteomes" id="UP000282674">
    <property type="component" value="Unassembled WGS sequence"/>
</dbReference>
<dbReference type="OrthoDB" id="4457504at2"/>
<evidence type="ECO:0000313" key="2">
    <source>
        <dbReference type="EMBL" id="RMI39189.1"/>
    </source>
</evidence>
<gene>
    <name evidence="2" type="ORF">EBO15_30505</name>
</gene>
<dbReference type="PANTHER" id="PTHR43162">
    <property type="match status" value="1"/>
</dbReference>
<feature type="domain" description="NAD(P)-binding" evidence="1">
    <location>
        <begin position="15"/>
        <end position="173"/>
    </location>
</feature>
<protein>
    <submittedName>
        <fullName evidence="2">NmrA family transcriptional regulator</fullName>
    </submittedName>
</protein>
<evidence type="ECO:0000313" key="3">
    <source>
        <dbReference type="Proteomes" id="UP000282674"/>
    </source>
</evidence>
<dbReference type="AlphaFoldDB" id="A0A3M2LP34"/>
<dbReference type="InterPro" id="IPR051604">
    <property type="entry name" value="Ergot_Alk_Oxidoreductase"/>
</dbReference>